<evidence type="ECO:0000256" key="6">
    <source>
        <dbReference type="ARBA" id="ARBA00022884"/>
    </source>
</evidence>
<reference evidence="13" key="1">
    <citation type="journal article" date="2013" name="Genetics">
        <title>The draft genome and transcriptome of Panagrellus redivivus are shaped by the harsh demands of a free-living lifestyle.</title>
        <authorList>
            <person name="Srinivasan J."/>
            <person name="Dillman A.R."/>
            <person name="Macchietto M.G."/>
            <person name="Heikkinen L."/>
            <person name="Lakso M."/>
            <person name="Fracchia K.M."/>
            <person name="Antoshechkin I."/>
            <person name="Mortazavi A."/>
            <person name="Wong G."/>
            <person name="Sternberg P.W."/>
        </authorList>
    </citation>
    <scope>NUCLEOTIDE SEQUENCE [LARGE SCALE GENOMIC DNA]</scope>
    <source>
        <strain evidence="13">MT8872</strain>
    </source>
</reference>
<name>A0A7E4WA67_PANRE</name>
<feature type="domain" description="DUF7636" evidence="10">
    <location>
        <begin position="1603"/>
        <end position="1706"/>
    </location>
</feature>
<dbReference type="GO" id="GO:0003968">
    <property type="term" value="F:RNA-directed RNA polymerase activity"/>
    <property type="evidence" value="ECO:0007669"/>
    <property type="project" value="UniProtKB-KW"/>
</dbReference>
<dbReference type="InterPro" id="IPR007855">
    <property type="entry name" value="RDRP"/>
</dbReference>
<dbReference type="Pfam" id="PF24642">
    <property type="entry name" value="DUF7636"/>
    <property type="match status" value="1"/>
</dbReference>
<keyword evidence="6" id="KW-0694">RNA-binding</keyword>
<dbReference type="GO" id="GO:0031380">
    <property type="term" value="C:nuclear RNA-directed RNA polymerase complex"/>
    <property type="evidence" value="ECO:0007669"/>
    <property type="project" value="TreeGrafter"/>
</dbReference>
<evidence type="ECO:0000256" key="1">
    <source>
        <dbReference type="ARBA" id="ARBA00005762"/>
    </source>
</evidence>
<dbReference type="PANTHER" id="PTHR23079:SF57">
    <property type="entry name" value="RNA-DIRECTED RNA POLYMERASE"/>
    <property type="match status" value="1"/>
</dbReference>
<keyword evidence="5" id="KW-0548">Nucleotidyltransferase</keyword>
<evidence type="ECO:0000256" key="2">
    <source>
        <dbReference type="ARBA" id="ARBA00012494"/>
    </source>
</evidence>
<feature type="domain" description="RDRP core" evidence="9">
    <location>
        <begin position="640"/>
        <end position="1232"/>
    </location>
</feature>
<feature type="domain" description="RDRP C-terminal head" evidence="12">
    <location>
        <begin position="1253"/>
        <end position="1406"/>
    </location>
</feature>
<comment type="similarity">
    <text evidence="1">Belongs to the RdRP family.</text>
</comment>
<evidence type="ECO:0000256" key="4">
    <source>
        <dbReference type="ARBA" id="ARBA00022679"/>
    </source>
</evidence>
<dbReference type="GO" id="GO:0030422">
    <property type="term" value="P:siRNA processing"/>
    <property type="evidence" value="ECO:0007669"/>
    <property type="project" value="TreeGrafter"/>
</dbReference>
<keyword evidence="7" id="KW-0943">RNA-mediated gene silencing</keyword>
<organism evidence="13 14">
    <name type="scientific">Panagrellus redivivus</name>
    <name type="common">Microworm</name>
    <dbReference type="NCBI Taxonomy" id="6233"/>
    <lineage>
        <taxon>Eukaryota</taxon>
        <taxon>Metazoa</taxon>
        <taxon>Ecdysozoa</taxon>
        <taxon>Nematoda</taxon>
        <taxon>Chromadorea</taxon>
        <taxon>Rhabditida</taxon>
        <taxon>Tylenchina</taxon>
        <taxon>Panagrolaimomorpha</taxon>
        <taxon>Panagrolaimoidea</taxon>
        <taxon>Panagrolaimidae</taxon>
        <taxon>Panagrellus</taxon>
    </lineage>
</organism>
<dbReference type="WBParaSite" id="Pan_g9251.t1">
    <property type="protein sequence ID" value="Pan_g9251.t1"/>
    <property type="gene ID" value="Pan_g9251"/>
</dbReference>
<evidence type="ECO:0000259" key="10">
    <source>
        <dbReference type="Pfam" id="PF24642"/>
    </source>
</evidence>
<protein>
    <recommendedName>
        <fullName evidence="2">RNA-directed RNA polymerase</fullName>
        <ecNumber evidence="2">2.7.7.48</ecNumber>
    </recommendedName>
</protein>
<comment type="catalytic activity">
    <reaction evidence="8">
        <text>RNA(n) + a ribonucleoside 5'-triphosphate = RNA(n+1) + diphosphate</text>
        <dbReference type="Rhea" id="RHEA:21248"/>
        <dbReference type="Rhea" id="RHEA-COMP:14527"/>
        <dbReference type="Rhea" id="RHEA-COMP:17342"/>
        <dbReference type="ChEBI" id="CHEBI:33019"/>
        <dbReference type="ChEBI" id="CHEBI:61557"/>
        <dbReference type="ChEBI" id="CHEBI:140395"/>
        <dbReference type="EC" id="2.7.7.48"/>
    </reaction>
</comment>
<evidence type="ECO:0000256" key="5">
    <source>
        <dbReference type="ARBA" id="ARBA00022695"/>
    </source>
</evidence>
<accession>A0A7E4WA67</accession>
<dbReference type="InterPro" id="IPR056053">
    <property type="entry name" value="DUF7636"/>
</dbReference>
<keyword evidence="3" id="KW-0696">RNA-directed RNA polymerase</keyword>
<feature type="domain" description="DUF7752" evidence="11">
    <location>
        <begin position="1447"/>
        <end position="1539"/>
    </location>
</feature>
<evidence type="ECO:0000259" key="12">
    <source>
        <dbReference type="Pfam" id="PF26253"/>
    </source>
</evidence>
<evidence type="ECO:0000256" key="3">
    <source>
        <dbReference type="ARBA" id="ARBA00022484"/>
    </source>
</evidence>
<reference evidence="14" key="2">
    <citation type="submission" date="2020-10" db="UniProtKB">
        <authorList>
            <consortium name="WormBaseParasite"/>
        </authorList>
    </citation>
    <scope>IDENTIFICATION</scope>
</reference>
<keyword evidence="4" id="KW-0808">Transferase</keyword>
<dbReference type="InterPro" id="IPR058752">
    <property type="entry name" value="RDRP_C_head"/>
</dbReference>
<dbReference type="PANTHER" id="PTHR23079">
    <property type="entry name" value="RNA-DEPENDENT RNA POLYMERASE"/>
    <property type="match status" value="1"/>
</dbReference>
<dbReference type="InterPro" id="IPR056654">
    <property type="entry name" value="DUF7752"/>
</dbReference>
<dbReference type="EC" id="2.7.7.48" evidence="2"/>
<evidence type="ECO:0000256" key="7">
    <source>
        <dbReference type="ARBA" id="ARBA00023158"/>
    </source>
</evidence>
<dbReference type="InterPro" id="IPR057596">
    <property type="entry name" value="RDRP_core"/>
</dbReference>
<evidence type="ECO:0000259" key="11">
    <source>
        <dbReference type="Pfam" id="PF24934"/>
    </source>
</evidence>
<dbReference type="Pfam" id="PF24934">
    <property type="entry name" value="DUF7752"/>
    <property type="match status" value="1"/>
</dbReference>
<evidence type="ECO:0000256" key="8">
    <source>
        <dbReference type="ARBA" id="ARBA00048744"/>
    </source>
</evidence>
<dbReference type="Pfam" id="PF05183">
    <property type="entry name" value="RdRP"/>
    <property type="match status" value="1"/>
</dbReference>
<evidence type="ECO:0000259" key="9">
    <source>
        <dbReference type="Pfam" id="PF05183"/>
    </source>
</evidence>
<sequence>MMFKEAQITNYDPSPISEACVSFSMGRSIIVVEASKVACNTTLLRSCRRSLASRSIQNESQHRTPAARVKRQSGLFFSSNKLRRNRAEAVGMESSVVEDRLHGGNLRLRRVWMTMMDTRTSDGSEMEDKKGGLDLVVARHGEKVLQPPAEGHSIAVTQSGSPFFRKDCSTWPAFFRSSCQLSSIRTVLRLLKLLISKTFPMDPLKVRFTVTVEYVDSKLEKQKRDLKNRVALKSNKYRYEFDPNAGKEKVSSFWVDAYLPAESDYQEDFFEILLELQDAVGELPMTLSLTSDLHSDEFACADTDMVITEVLFGLLRTPFEFQALCVVDANDRDHAPVRVEKFEVGRRQIYLCNFFHDMGLFEIQMPMLDKMDRYRKEMRDAAQKDVNRLEQLKDFLAEQNDPLGRRHHFNEVLVKLPYENVKSFIYDIESVNKDMVKGTINIVYDHPPKVHMHPLVGNKGERANGRAERYVRWSQNFALTNFLDPMVHSSAIKCSAVVRKEAFYNLMIMLRTRLACPVSFRKVWPAERVIDLQLTNMEFPSQWPFEVKYLIECIRSRGVSGQKFILSSWKKFDEIVTKIDEYLYNGTRAGVENAVAYLTKIYFKVLKDDESSTEADYEKAARNRRGNRDENYLNVRKAIITPTRVLYYPPEPVMGCRMLRHYGQEKFLRIVFRDDTMDNLRNLSEAMINETIMKYMERSLTVGGETFYYLGYSNSQLRDQGCYFYRCSKVDDLMEVYKNMGEFKKDGVAKTMARFAQCFTQSYPSKLELPRDRTGEIPDYANSATNKNGEQYCFSDGVGTISMAKANELKTELDLPWTPSCIQFRYLGYKGVLSVASFLDHYANFIKTNNLPITKENEIWTKDVLFRPSQNKFTANEEHTKFEVVKYSTSGQVNLNKQVINIYDQVAGKQSHASHACVTRRILQLTDMHIEDIMRSLTEDLWFKLALRDLPMFVPYKQLGGFSNFVSEPFFRRMVLARAKSSLKFLSEKTRIAVPPDVGRNMFGIVDETGYLQYGQVFVQYSTNLHDKGKVRNATILTGDVMITKNPMMNGGDLRKFEAINIPALWHLCDVVVFSQHGPRPSPDEMAGSDLDGDEYSVIWDPELMLDYNEPATDYAAEKQPAVVVQLTELRAESVKFFKNYLLNDSIGVVANAHLANSDLFGLDSDVCQRIARKQIAAVDFAKSGIPMVPLENRWKGKNPPEKIERTPDFMPKPRLPFYQSNRLLGRVHRKIQRFVESVSAFIDMGDDTPAVDKYVHVDGWEEYESEAIARYARYQEEIQRILITFGVKNEAELFSQCFTDLKNRQLKNQEADSLSGFSTASLIQKQLEDIICDFRMEFFAGVGIDFGIYGKDKKALIQTKFTNFLNDGLRKLAVAYYKVAYRNGEILSFPWVIWDVIDKVRLENQVPYNPDPLGNEISNEIERKVFDQYDAFVERIRNKLPGVVPYIDGYNGLGTLLYFLCKWKEEHNVLAEVSKTEVIVMFMKYATGQLFKVPGFLELVEGRQVTINAKNDLKAQPGGLGRILLTFFVEISHDGFLHHAENWLTVPTFGGNELGEDFCDIRKWQAVQLAARDTYFTTVFQSSPSVLSSDATKGCVKRQSTVIFGEPFTIEVVKEYEKHVNLTLMRSLCDMSGCTHIAYRFPEMNRYNKNPDFRIRVTLMPKGTPEAILRLRSLLTIEAPITRDDEAADVVYLMKHNMTRKLIRLCNNVNAQNAD</sequence>
<dbReference type="Pfam" id="PF26253">
    <property type="entry name" value="RdRP_head"/>
    <property type="match status" value="1"/>
</dbReference>
<dbReference type="GO" id="GO:0003723">
    <property type="term" value="F:RNA binding"/>
    <property type="evidence" value="ECO:0007669"/>
    <property type="project" value="UniProtKB-KW"/>
</dbReference>
<keyword evidence="13" id="KW-1185">Reference proteome</keyword>
<dbReference type="Proteomes" id="UP000492821">
    <property type="component" value="Unassembled WGS sequence"/>
</dbReference>
<evidence type="ECO:0000313" key="13">
    <source>
        <dbReference type="Proteomes" id="UP000492821"/>
    </source>
</evidence>
<evidence type="ECO:0000313" key="14">
    <source>
        <dbReference type="WBParaSite" id="Pan_g9251.t1"/>
    </source>
</evidence>
<proteinExistence type="inferred from homology"/>